<accession>A0AB74UE08</accession>
<evidence type="ECO:0000313" key="1">
    <source>
        <dbReference type="EMBL" id="XCJ79292.1"/>
    </source>
</evidence>
<organism evidence="1">
    <name type="scientific">Salinicola endophyticus</name>
    <dbReference type="NCBI Taxonomy" id="1949083"/>
    <lineage>
        <taxon>Bacteria</taxon>
        <taxon>Pseudomonadati</taxon>
        <taxon>Pseudomonadota</taxon>
        <taxon>Gammaproteobacteria</taxon>
        <taxon>Oceanospirillales</taxon>
        <taxon>Halomonadaceae</taxon>
        <taxon>Salinicola</taxon>
    </lineage>
</organism>
<protein>
    <submittedName>
        <fullName evidence="1">Uncharacterized protein</fullName>
    </submittedName>
</protein>
<dbReference type="RefSeq" id="WP_035475106.1">
    <property type="nucleotide sequence ID" value="NZ_CP159578.1"/>
</dbReference>
<gene>
    <name evidence="1" type="ORF">ABV408_17900</name>
</gene>
<name>A0AB74UE08_9GAMM</name>
<sequence length="91" mass="9984">MEITLHNDGMDRDEFHQLAAGETGETLRHAAKNQLGSDNLSENQVKAIKDEGGEAYEQLIRRMTEHALAVVKLPLDTPIRLSLDFAGGVKG</sequence>
<dbReference type="EMBL" id="CP159578">
    <property type="protein sequence ID" value="XCJ79292.1"/>
    <property type="molecule type" value="Genomic_DNA"/>
</dbReference>
<dbReference type="AlphaFoldDB" id="A0AB74UE08"/>
<reference evidence="1" key="1">
    <citation type="submission" date="2024-06" db="EMBL/GenBank/DDBJ databases">
        <title>Complete genome of Salinicola endophyticus HNIBRBA4755.</title>
        <authorList>
            <person name="Shin S.Y."/>
            <person name="Kang H."/>
            <person name="Song J."/>
        </authorList>
    </citation>
    <scope>NUCLEOTIDE SEQUENCE</scope>
    <source>
        <strain evidence="1">HNIBRBA4755</strain>
    </source>
</reference>
<proteinExistence type="predicted"/>